<dbReference type="Gene3D" id="1.10.1740.10">
    <property type="match status" value="1"/>
</dbReference>
<dbReference type="InterPro" id="IPR053812">
    <property type="entry name" value="HTH_Sigma70_ECF-like"/>
</dbReference>
<dbReference type="InterPro" id="IPR036388">
    <property type="entry name" value="WH-like_DNA-bd_sf"/>
</dbReference>
<evidence type="ECO:0000259" key="1">
    <source>
        <dbReference type="Pfam" id="PF07638"/>
    </source>
</evidence>
<dbReference type="GO" id="GO:0003700">
    <property type="term" value="F:DNA-binding transcription factor activity"/>
    <property type="evidence" value="ECO:0007669"/>
    <property type="project" value="InterPro"/>
</dbReference>
<accession>A0A8A4TG34</accession>
<dbReference type="NCBIfam" id="TIGR02999">
    <property type="entry name" value="Sig-70_X6"/>
    <property type="match status" value="1"/>
</dbReference>
<evidence type="ECO:0000313" key="3">
    <source>
        <dbReference type="Proteomes" id="UP000663929"/>
    </source>
</evidence>
<keyword evidence="3" id="KW-1185">Reference proteome</keyword>
<dbReference type="SUPFAM" id="SSF88946">
    <property type="entry name" value="Sigma2 domain of RNA polymerase sigma factors"/>
    <property type="match status" value="1"/>
</dbReference>
<dbReference type="SUPFAM" id="SSF88659">
    <property type="entry name" value="Sigma3 and sigma4 domains of RNA polymerase sigma factors"/>
    <property type="match status" value="1"/>
</dbReference>
<protein>
    <recommendedName>
        <fullName evidence="1">RNA polymerase sigma-70 ECF-like HTH domain-containing protein</fullName>
    </recommendedName>
</protein>
<reference evidence="2" key="1">
    <citation type="submission" date="2021-03" db="EMBL/GenBank/DDBJ databases">
        <title>Acanthopleuribacteraceae sp. M133.</title>
        <authorList>
            <person name="Wang G."/>
        </authorList>
    </citation>
    <scope>NUCLEOTIDE SEQUENCE</scope>
    <source>
        <strain evidence="2">M133</strain>
    </source>
</reference>
<evidence type="ECO:0000313" key="2">
    <source>
        <dbReference type="EMBL" id="QTD48886.1"/>
    </source>
</evidence>
<dbReference type="AlphaFoldDB" id="A0A8A4TG34"/>
<dbReference type="Gene3D" id="1.10.10.10">
    <property type="entry name" value="Winged helix-like DNA-binding domain superfamily/Winged helix DNA-binding domain"/>
    <property type="match status" value="1"/>
</dbReference>
<dbReference type="RefSeq" id="WP_237378536.1">
    <property type="nucleotide sequence ID" value="NZ_CP071793.1"/>
</dbReference>
<sequence>MSTKYLETTDLIRQWQCGDGQAFDILIERVYDSLKTIARRNLAKEFRGSGLDTTELLNEACILMMGKQSVEMRNRRHFLNVASQACYRWLVDESRRRKTQKHGGEWVRVSIEEGHEPWNLDVDSVLVLDRLLTDLETQDPLLVRIVKMRTFAGFTIREVAELLEVPVITVNRKYGFALALLREKLEAEPH</sequence>
<dbReference type="Proteomes" id="UP000663929">
    <property type="component" value="Chromosome"/>
</dbReference>
<organism evidence="2 3">
    <name type="scientific">Sulfidibacter corallicola</name>
    <dbReference type="NCBI Taxonomy" id="2818388"/>
    <lineage>
        <taxon>Bacteria</taxon>
        <taxon>Pseudomonadati</taxon>
        <taxon>Acidobacteriota</taxon>
        <taxon>Holophagae</taxon>
        <taxon>Acanthopleuribacterales</taxon>
        <taxon>Acanthopleuribacteraceae</taxon>
        <taxon>Sulfidibacter</taxon>
    </lineage>
</organism>
<dbReference type="InterPro" id="IPR013324">
    <property type="entry name" value="RNA_pol_sigma_r3/r4-like"/>
</dbReference>
<name>A0A8A4TG34_SULCO</name>
<dbReference type="InterPro" id="IPR013325">
    <property type="entry name" value="RNA_pol_sigma_r2"/>
</dbReference>
<dbReference type="KEGG" id="scor:J3U87_25160"/>
<feature type="domain" description="RNA polymerase sigma-70 ECF-like HTH" evidence="1">
    <location>
        <begin position="7"/>
        <end position="185"/>
    </location>
</feature>
<dbReference type="InterPro" id="IPR011517">
    <property type="entry name" value="RNA_pol_sigma70_ECF-like"/>
</dbReference>
<gene>
    <name evidence="2" type="ORF">J3U87_25160</name>
</gene>
<proteinExistence type="predicted"/>
<dbReference type="Pfam" id="PF07638">
    <property type="entry name" value="Sigma70_ECF"/>
    <property type="match status" value="1"/>
</dbReference>
<dbReference type="GO" id="GO:0006352">
    <property type="term" value="P:DNA-templated transcription initiation"/>
    <property type="evidence" value="ECO:0007669"/>
    <property type="project" value="InterPro"/>
</dbReference>
<dbReference type="EMBL" id="CP071793">
    <property type="protein sequence ID" value="QTD48886.1"/>
    <property type="molecule type" value="Genomic_DNA"/>
</dbReference>